<organism evidence="2 3">
    <name type="scientific">Pseudocercospora fijiensis (strain CIRAD86)</name>
    <name type="common">Black leaf streak disease fungus</name>
    <name type="synonym">Mycosphaerella fijiensis</name>
    <dbReference type="NCBI Taxonomy" id="383855"/>
    <lineage>
        <taxon>Eukaryota</taxon>
        <taxon>Fungi</taxon>
        <taxon>Dikarya</taxon>
        <taxon>Ascomycota</taxon>
        <taxon>Pezizomycotina</taxon>
        <taxon>Dothideomycetes</taxon>
        <taxon>Dothideomycetidae</taxon>
        <taxon>Mycosphaerellales</taxon>
        <taxon>Mycosphaerellaceae</taxon>
        <taxon>Pseudocercospora</taxon>
    </lineage>
</organism>
<feature type="region of interest" description="Disordered" evidence="1">
    <location>
        <begin position="137"/>
        <end position="175"/>
    </location>
</feature>
<accession>M3B4Z2</accession>
<dbReference type="RefSeq" id="XP_007925036.1">
    <property type="nucleotide sequence ID" value="XM_007926845.1"/>
</dbReference>
<proteinExistence type="predicted"/>
<dbReference type="eggNOG" id="ENOG502RKK6">
    <property type="taxonomic scope" value="Eukaryota"/>
</dbReference>
<feature type="compositionally biased region" description="Polar residues" evidence="1">
    <location>
        <begin position="1"/>
        <end position="10"/>
    </location>
</feature>
<keyword evidence="3" id="KW-1185">Reference proteome</keyword>
<feature type="region of interest" description="Disordered" evidence="1">
    <location>
        <begin position="1"/>
        <end position="52"/>
    </location>
</feature>
<feature type="compositionally biased region" description="Acidic residues" evidence="1">
    <location>
        <begin position="203"/>
        <end position="229"/>
    </location>
</feature>
<reference evidence="2 3" key="1">
    <citation type="journal article" date="2012" name="PLoS Pathog.">
        <title>Diverse lifestyles and strategies of plant pathogenesis encoded in the genomes of eighteen Dothideomycetes fungi.</title>
        <authorList>
            <person name="Ohm R.A."/>
            <person name="Feau N."/>
            <person name="Henrissat B."/>
            <person name="Schoch C.L."/>
            <person name="Horwitz B.A."/>
            <person name="Barry K.W."/>
            <person name="Condon B.J."/>
            <person name="Copeland A.C."/>
            <person name="Dhillon B."/>
            <person name="Glaser F."/>
            <person name="Hesse C.N."/>
            <person name="Kosti I."/>
            <person name="LaButti K."/>
            <person name="Lindquist E.A."/>
            <person name="Lucas S."/>
            <person name="Salamov A.A."/>
            <person name="Bradshaw R.E."/>
            <person name="Ciuffetti L."/>
            <person name="Hamelin R.C."/>
            <person name="Kema G.H.J."/>
            <person name="Lawrence C."/>
            <person name="Scott J.A."/>
            <person name="Spatafora J.W."/>
            <person name="Turgeon B.G."/>
            <person name="de Wit P.J.G.M."/>
            <person name="Zhong S."/>
            <person name="Goodwin S.B."/>
            <person name="Grigoriev I.V."/>
        </authorList>
    </citation>
    <scope>NUCLEOTIDE SEQUENCE [LARGE SCALE GENOMIC DNA]</scope>
    <source>
        <strain evidence="2 3">CIRAD86</strain>
    </source>
</reference>
<dbReference type="Proteomes" id="UP000016932">
    <property type="component" value="Unassembled WGS sequence"/>
</dbReference>
<dbReference type="VEuPathDB" id="FungiDB:MYCFIDRAFT_173413"/>
<gene>
    <name evidence="2" type="ORF">MYCFIDRAFT_173413</name>
</gene>
<sequence length="380" mass="44143">MPSPSVSGKSTPHLEPTPRSLTWPPTTVRLAVTDRHKSPISQSPPAATMPRIQKKSYHDPFEDEIDRDPAAHFLSPVSMCEYDDWADDSDDEADEVEWDAGITDFSLFQHERRQAQQRHEQISDRWHSLLSSQKHALQRAVQRTRADSDPTRGRNWTPLIEDVPQLTPDNSPNLRDDFDIEAYCGQNARRPSIPNYLSLEVTPPEEETDDDDDDDEITDSDDDDDDDELPVAFLVERARERRRQARKMERPGMRFNRTMSGRTHAWRRPSWHIYDVGEDVEAERKAELANVQERRNDHEQQQQRAGTSVTSNFFPIRLRYRMRFGKDRTDALFFISLVLRMGMHAHDDTIAWAYAMEQNAAAFTSELLRVALFLWAWAWA</sequence>
<evidence type="ECO:0000313" key="3">
    <source>
        <dbReference type="Proteomes" id="UP000016932"/>
    </source>
</evidence>
<name>M3B4Z2_PSEFD</name>
<feature type="region of interest" description="Disordered" evidence="1">
    <location>
        <begin position="194"/>
        <end position="230"/>
    </location>
</feature>
<dbReference type="KEGG" id="pfj:MYCFIDRAFT_173413"/>
<protein>
    <submittedName>
        <fullName evidence="2">Uncharacterized protein</fullName>
    </submittedName>
</protein>
<dbReference type="GeneID" id="19332987"/>
<evidence type="ECO:0000313" key="2">
    <source>
        <dbReference type="EMBL" id="EME84412.1"/>
    </source>
</evidence>
<dbReference type="AlphaFoldDB" id="M3B4Z2"/>
<evidence type="ECO:0000256" key="1">
    <source>
        <dbReference type="SAM" id="MobiDB-lite"/>
    </source>
</evidence>
<dbReference type="OrthoDB" id="3901046at2759"/>
<dbReference type="EMBL" id="KB446557">
    <property type="protein sequence ID" value="EME84412.1"/>
    <property type="molecule type" value="Genomic_DNA"/>
</dbReference>
<dbReference type="HOGENOM" id="CLU_061620_0_0_1"/>